<dbReference type="PANTHER" id="PTHR37169:SF1">
    <property type="entry name" value="CRISPR SYSTEM ENDORIBONUCLEASE CSX1"/>
    <property type="match status" value="1"/>
</dbReference>
<dbReference type="InterPro" id="IPR027419">
    <property type="entry name" value="CRISPR-assoc_Csx1_C"/>
</dbReference>
<dbReference type="InterPro" id="IPR053857">
    <property type="entry name" value="Csx1_CARF"/>
</dbReference>
<feature type="domain" description="CRISPR system endoribonuclease Csx1-like HEPN" evidence="1">
    <location>
        <begin position="370"/>
        <end position="434"/>
    </location>
</feature>
<dbReference type="InterPro" id="IPR013383">
    <property type="entry name" value="CRISPR-assoc_prot_DxTHG_CS"/>
</dbReference>
<dbReference type="RefSeq" id="WP_052883826.1">
    <property type="nucleotide sequence ID" value="NZ_CP009961.1"/>
</dbReference>
<dbReference type="KEGG" id="thf:MA03_02845"/>
<dbReference type="Gene3D" id="3.40.50.10640">
    <property type="entry name" value="SSO1389-like"/>
    <property type="match status" value="1"/>
</dbReference>
<evidence type="ECO:0008006" key="5">
    <source>
        <dbReference type="Google" id="ProtNLM"/>
    </source>
</evidence>
<dbReference type="InterPro" id="IPR019016">
    <property type="entry name" value="Csx1-like_HEPN"/>
</dbReference>
<evidence type="ECO:0000259" key="2">
    <source>
        <dbReference type="Pfam" id="PF22230"/>
    </source>
</evidence>
<sequence>MGESKSERCLAVTTWGNPRGWWYSRYVYEELGQKFDKYGFSTLNLLMEVERPDIVLLLALDTLSSLKERVYNSIKKEVEDYIRSHLCVENEIAIEILPGILSSKKKAFKADLGDYELLALNKIFHEGLKLGGNKLRIALDITHGVNYMPVLTYSAALEAASMLAVTISREVDLRIYQADPVYLEEELRRELSRQKDDPCKPNGRAEPPELRYNLLRRRKVSPWELTRYLSYSENNASKLLTDPRDCSIEDSEILYKKVLPLLGAFRIGALPELCILAKSLDPSFLRNIINEALQCWNSKRVVTEGNVLELVSNTRLSEGFRALLHALALVTGVMRNLESESACSEARECTTTLEEIKKLRRLLNGSKVIETLVNREISKLEHIKQKICPDDWTLYSEYKSNGGDISRSGNGKFTRDFIAHAGFHNEVLLLRKSSSEKDLEIKIDEGQLDKVLKILRKQVLI</sequence>
<dbReference type="Pfam" id="PF09455">
    <property type="entry name" value="Csx1_HEPN"/>
    <property type="match status" value="1"/>
</dbReference>
<dbReference type="Proteomes" id="UP000067434">
    <property type="component" value="Chromosome"/>
</dbReference>
<accession>A0A0F7FH30</accession>
<dbReference type="NCBIfam" id="TIGR01897">
    <property type="entry name" value="cas_MJ1666"/>
    <property type="match status" value="1"/>
</dbReference>
<evidence type="ECO:0000259" key="1">
    <source>
        <dbReference type="Pfam" id="PF09455"/>
    </source>
</evidence>
<dbReference type="SUPFAM" id="SSF160980">
    <property type="entry name" value="SSO1389-like"/>
    <property type="match status" value="1"/>
</dbReference>
<keyword evidence="4" id="KW-1185">Reference proteome</keyword>
<dbReference type="PATRIC" id="fig|1550241.5.peg.590"/>
<dbReference type="NCBIfam" id="TIGR02549">
    <property type="entry name" value="CRISPR_DxTHG"/>
    <property type="match status" value="1"/>
</dbReference>
<dbReference type="HOGENOM" id="CLU_044033_0_0_2"/>
<feature type="domain" description="CRISPR system endoribonuclease Csx1 CARF" evidence="2">
    <location>
        <begin position="10"/>
        <end position="180"/>
    </location>
</feature>
<dbReference type="OrthoDB" id="27811at2157"/>
<dbReference type="AlphaFoldDB" id="A0A0F7FH30"/>
<evidence type="ECO:0000313" key="4">
    <source>
        <dbReference type="Proteomes" id="UP000067434"/>
    </source>
</evidence>
<dbReference type="InterPro" id="IPR052875">
    <property type="entry name" value="CRISPR_assoc_ribonuclease"/>
</dbReference>
<organism evidence="3 4">
    <name type="scientific">Infirmifilum uzonense</name>
    <dbReference type="NCBI Taxonomy" id="1550241"/>
    <lineage>
        <taxon>Archaea</taxon>
        <taxon>Thermoproteota</taxon>
        <taxon>Thermoprotei</taxon>
        <taxon>Thermofilales</taxon>
        <taxon>Thermofilaceae</taxon>
        <taxon>Infirmifilum</taxon>
    </lineage>
</organism>
<dbReference type="STRING" id="1550241.MA03_02845"/>
<dbReference type="Pfam" id="PF22230">
    <property type="entry name" value="Csx1_CARF"/>
    <property type="match status" value="1"/>
</dbReference>
<protein>
    <recommendedName>
        <fullName evidence="5">TIGR01897 family CRISPR-associated protein</fullName>
    </recommendedName>
</protein>
<gene>
    <name evidence="3" type="ORF">MA03_02845</name>
</gene>
<evidence type="ECO:0000313" key="3">
    <source>
        <dbReference type="EMBL" id="AKG38423.1"/>
    </source>
</evidence>
<name>A0A0F7FH30_9CREN</name>
<proteinExistence type="predicted"/>
<dbReference type="GeneID" id="25401134"/>
<dbReference type="InterPro" id="IPR010171">
    <property type="entry name" value="CRISPR_Csx1"/>
</dbReference>
<reference evidence="3 4" key="1">
    <citation type="journal article" date="2015" name="Stand. Genomic Sci.">
        <title>Complete genome sequence of and proposal of Thermofilum uzonense sp. nov. a novel hyperthermophilic crenarchaeon and emended description of the genus Thermofilum.</title>
        <authorList>
            <person name="Toshchakov S.V."/>
            <person name="Korzhenkov A.A."/>
            <person name="Samarov N.I."/>
            <person name="Mazunin I.O."/>
            <person name="Mozhey O.I."/>
            <person name="Shmyr I.S."/>
            <person name="Derbikova K.S."/>
            <person name="Taranov E.A."/>
            <person name="Dominova I.N."/>
            <person name="Bonch-Osmolovskaya E.A."/>
            <person name="Patrushev M.V."/>
            <person name="Podosokorskaya O.A."/>
            <person name="Kublanov I.V."/>
        </authorList>
    </citation>
    <scope>NUCLEOTIDE SEQUENCE [LARGE SCALE GENOMIC DNA]</scope>
    <source>
        <strain evidence="3 4">1807-2</strain>
    </source>
</reference>
<dbReference type="PANTHER" id="PTHR37169">
    <property type="entry name" value="CRISPR SYSTEM ENDORIBONUCLEASE CSX1-RELATED"/>
    <property type="match status" value="1"/>
</dbReference>
<dbReference type="Gene3D" id="1.10.3740.10">
    <property type="entry name" value="SSO1389-like domains"/>
    <property type="match status" value="1"/>
</dbReference>
<dbReference type="EMBL" id="CP009961">
    <property type="protein sequence ID" value="AKG38423.1"/>
    <property type="molecule type" value="Genomic_DNA"/>
</dbReference>